<dbReference type="InterPro" id="IPR013216">
    <property type="entry name" value="Methyltransf_11"/>
</dbReference>
<proteinExistence type="predicted"/>
<dbReference type="Pfam" id="PF08241">
    <property type="entry name" value="Methyltransf_11"/>
    <property type="match status" value="1"/>
</dbReference>
<dbReference type="PANTHER" id="PTHR44068">
    <property type="entry name" value="ZGC:194242"/>
    <property type="match status" value="1"/>
</dbReference>
<dbReference type="InterPro" id="IPR029063">
    <property type="entry name" value="SAM-dependent_MTases_sf"/>
</dbReference>
<dbReference type="InterPro" id="IPR050447">
    <property type="entry name" value="Erg6_SMT_methyltransf"/>
</dbReference>
<dbReference type="EMBL" id="DSTU01000004">
    <property type="protein sequence ID" value="HFJ53797.1"/>
    <property type="molecule type" value="Genomic_DNA"/>
</dbReference>
<dbReference type="GO" id="GO:0008757">
    <property type="term" value="F:S-adenosylmethionine-dependent methyltransferase activity"/>
    <property type="evidence" value="ECO:0007669"/>
    <property type="project" value="InterPro"/>
</dbReference>
<sequence>MPKRYDYTGKDVQEVYDGPGGLLWEAVMGEQIHSGGPEATDRLAKALGLQPGMHVLDVCSALGAPARHIAQKYGVRVTGLDFTKTMLEKARQRTKEAGLDHLITYVEGNALDMPFRANTFDIVWGQEAWCYVTDKDLLARECYRVLKPGGKIGFTDWVITGKIDENLLAKLYESMAFPYMETFEGWQEVLKRAGFKILDAQDQTEEFARCFDEYKVMVEEKLKPTILKNFGEDLFQFAVNLVNMWRDAAHRHQVGRGFYIGQK</sequence>
<dbReference type="PANTHER" id="PTHR44068:SF11">
    <property type="entry name" value="GERANYL DIPHOSPHATE 2-C-METHYLTRANSFERASE"/>
    <property type="match status" value="1"/>
</dbReference>
<evidence type="ECO:0000313" key="3">
    <source>
        <dbReference type="EMBL" id="HEA87959.1"/>
    </source>
</evidence>
<dbReference type="GO" id="GO:0032259">
    <property type="term" value="P:methylation"/>
    <property type="evidence" value="ECO:0007669"/>
    <property type="project" value="UniProtKB-KW"/>
</dbReference>
<evidence type="ECO:0000259" key="2">
    <source>
        <dbReference type="Pfam" id="PF08241"/>
    </source>
</evidence>
<gene>
    <name evidence="4" type="ORF">ENP62_01620</name>
    <name evidence="3" type="ORF">ENP94_08175</name>
    <name evidence="5" type="ORF">ENS16_03820</name>
</gene>
<keyword evidence="3" id="KW-0489">Methyltransferase</keyword>
<evidence type="ECO:0000313" key="5">
    <source>
        <dbReference type="EMBL" id="HFJ53797.1"/>
    </source>
</evidence>
<evidence type="ECO:0000256" key="1">
    <source>
        <dbReference type="ARBA" id="ARBA00022679"/>
    </source>
</evidence>
<dbReference type="Gene3D" id="3.40.50.150">
    <property type="entry name" value="Vaccinia Virus protein VP39"/>
    <property type="match status" value="1"/>
</dbReference>
<protein>
    <submittedName>
        <fullName evidence="3">Methyltransferase domain-containing protein</fullName>
    </submittedName>
</protein>
<name>A0A7C1NB06_UNCW3</name>
<feature type="domain" description="Methyltransferase type 11" evidence="2">
    <location>
        <begin position="56"/>
        <end position="152"/>
    </location>
</feature>
<dbReference type="SUPFAM" id="SSF53335">
    <property type="entry name" value="S-adenosyl-L-methionine-dependent methyltransferases"/>
    <property type="match status" value="1"/>
</dbReference>
<dbReference type="AlphaFoldDB" id="A0A7C1NB06"/>
<dbReference type="EMBL" id="DSLG01000008">
    <property type="protein sequence ID" value="HEA87959.1"/>
    <property type="molecule type" value="Genomic_DNA"/>
</dbReference>
<organism evidence="3">
    <name type="scientific">candidate division WOR-3 bacterium</name>
    <dbReference type="NCBI Taxonomy" id="2052148"/>
    <lineage>
        <taxon>Bacteria</taxon>
        <taxon>Bacteria division WOR-3</taxon>
    </lineage>
</organism>
<reference evidence="3" key="1">
    <citation type="journal article" date="2020" name="mSystems">
        <title>Genome- and Community-Level Interaction Insights into Carbon Utilization and Element Cycling Functions of Hydrothermarchaeota in Hydrothermal Sediment.</title>
        <authorList>
            <person name="Zhou Z."/>
            <person name="Liu Y."/>
            <person name="Xu W."/>
            <person name="Pan J."/>
            <person name="Luo Z.H."/>
            <person name="Li M."/>
        </authorList>
    </citation>
    <scope>NUCLEOTIDE SEQUENCE [LARGE SCALE GENOMIC DNA]</scope>
    <source>
        <strain evidence="4">SpSt-236</strain>
        <strain evidence="3">SpSt-265</strain>
        <strain evidence="5">SpSt-465</strain>
    </source>
</reference>
<keyword evidence="1 3" id="KW-0808">Transferase</keyword>
<accession>A0A7C1NB06</accession>
<dbReference type="CDD" id="cd02440">
    <property type="entry name" value="AdoMet_MTases"/>
    <property type="match status" value="1"/>
</dbReference>
<evidence type="ECO:0000313" key="4">
    <source>
        <dbReference type="EMBL" id="HEE18236.1"/>
    </source>
</evidence>
<comment type="caution">
    <text evidence="3">The sequence shown here is derived from an EMBL/GenBank/DDBJ whole genome shotgun (WGS) entry which is preliminary data.</text>
</comment>
<dbReference type="EMBL" id="DSKA01000122">
    <property type="protein sequence ID" value="HEE18236.1"/>
    <property type="molecule type" value="Genomic_DNA"/>
</dbReference>